<accession>A0A0D7BLE4</accession>
<keyword evidence="2" id="KW-1185">Reference proteome</keyword>
<name>A0A0D7BLE4_9AGAR</name>
<dbReference type="STRING" id="1314674.A0A0D7BLE4"/>
<evidence type="ECO:0000313" key="2">
    <source>
        <dbReference type="Proteomes" id="UP000054007"/>
    </source>
</evidence>
<protein>
    <submittedName>
        <fullName evidence="1">Uncharacterized protein</fullName>
    </submittedName>
</protein>
<dbReference type="EMBL" id="KN880459">
    <property type="protein sequence ID" value="KIY71045.1"/>
    <property type="molecule type" value="Genomic_DNA"/>
</dbReference>
<dbReference type="Proteomes" id="UP000054007">
    <property type="component" value="Unassembled WGS sequence"/>
</dbReference>
<organism evidence="1 2">
    <name type="scientific">Cylindrobasidium torrendii FP15055 ss-10</name>
    <dbReference type="NCBI Taxonomy" id="1314674"/>
    <lineage>
        <taxon>Eukaryota</taxon>
        <taxon>Fungi</taxon>
        <taxon>Dikarya</taxon>
        <taxon>Basidiomycota</taxon>
        <taxon>Agaricomycotina</taxon>
        <taxon>Agaricomycetes</taxon>
        <taxon>Agaricomycetidae</taxon>
        <taxon>Agaricales</taxon>
        <taxon>Marasmiineae</taxon>
        <taxon>Physalacriaceae</taxon>
        <taxon>Cylindrobasidium</taxon>
    </lineage>
</organism>
<dbReference type="OrthoDB" id="3044029at2759"/>
<sequence length="174" mass="18551">MKPTPSPTGPDVDETTIHITSTTDFALLAPRTNELTIGNSENEAVAFCHPGSTGVCTQTFPEGFVTAAAMETADDGSYIQITGCIDNTQWTSNIQPGDEGGQNDVRYPQGAKCEFGGYAASFIQLLEPALGRFCIRCCKTEGDQEHCNSHNDRNGCETAIPGTYSFPENGVDCA</sequence>
<proteinExistence type="predicted"/>
<reference evidence="1 2" key="1">
    <citation type="journal article" date="2015" name="Fungal Genet. Biol.">
        <title>Evolution of novel wood decay mechanisms in Agaricales revealed by the genome sequences of Fistulina hepatica and Cylindrobasidium torrendii.</title>
        <authorList>
            <person name="Floudas D."/>
            <person name="Held B.W."/>
            <person name="Riley R."/>
            <person name="Nagy L.G."/>
            <person name="Koehler G."/>
            <person name="Ransdell A.S."/>
            <person name="Younus H."/>
            <person name="Chow J."/>
            <person name="Chiniquy J."/>
            <person name="Lipzen A."/>
            <person name="Tritt A."/>
            <person name="Sun H."/>
            <person name="Haridas S."/>
            <person name="LaButti K."/>
            <person name="Ohm R.A."/>
            <person name="Kues U."/>
            <person name="Blanchette R.A."/>
            <person name="Grigoriev I.V."/>
            <person name="Minto R.E."/>
            <person name="Hibbett D.S."/>
        </authorList>
    </citation>
    <scope>NUCLEOTIDE SEQUENCE [LARGE SCALE GENOMIC DNA]</scope>
    <source>
        <strain evidence="1 2">FP15055 ss-10</strain>
    </source>
</reference>
<dbReference type="AlphaFoldDB" id="A0A0D7BLE4"/>
<gene>
    <name evidence="1" type="ORF">CYLTODRAFT_435415</name>
</gene>
<evidence type="ECO:0000313" key="1">
    <source>
        <dbReference type="EMBL" id="KIY71045.1"/>
    </source>
</evidence>